<feature type="domain" description="Cytochrome c oxidase assembly factor 3 mitochondrial coiled-coil" evidence="10">
    <location>
        <begin position="12"/>
        <end position="52"/>
    </location>
</feature>
<feature type="transmembrane region" description="Helical" evidence="9">
    <location>
        <begin position="24"/>
        <end position="43"/>
    </location>
</feature>
<dbReference type="GO" id="GO:0005743">
    <property type="term" value="C:mitochondrial inner membrane"/>
    <property type="evidence" value="ECO:0007669"/>
    <property type="project" value="UniProtKB-UniRule"/>
</dbReference>
<accession>A0A4P9XYF0</accession>
<keyword evidence="8 9" id="KW-0472">Membrane</keyword>
<keyword evidence="9" id="KW-0999">Mitochondrion inner membrane</keyword>
<evidence type="ECO:0000256" key="8">
    <source>
        <dbReference type="ARBA" id="ARBA00023136"/>
    </source>
</evidence>
<evidence type="ECO:0000256" key="3">
    <source>
        <dbReference type="ARBA" id="ARBA00007035"/>
    </source>
</evidence>
<evidence type="ECO:0000256" key="2">
    <source>
        <dbReference type="ARBA" id="ARBA00004304"/>
    </source>
</evidence>
<keyword evidence="5 9" id="KW-0812">Transmembrane</keyword>
<dbReference type="EMBL" id="KZ988903">
    <property type="protein sequence ID" value="RKP11448.1"/>
    <property type="molecule type" value="Genomic_DNA"/>
</dbReference>
<dbReference type="AlphaFoldDB" id="A0A4P9XYF0"/>
<keyword evidence="6 9" id="KW-1133">Transmembrane helix</keyword>
<comment type="subcellular location">
    <subcellularLocation>
        <location evidence="2">Mitochondrion membrane</location>
        <topology evidence="2">Single-pass membrane protein</topology>
    </subcellularLocation>
</comment>
<dbReference type="InterPro" id="IPR041752">
    <property type="entry name" value="Coa3"/>
</dbReference>
<dbReference type="InterPro" id="IPR018628">
    <property type="entry name" value="Coa3_CC"/>
</dbReference>
<comment type="function">
    <text evidence="1 9">Required for assembly of cytochrome c oxidase (complex IV).</text>
</comment>
<comment type="subunit">
    <text evidence="4 9">Component of 250-400 kDa complexes called cytochrome oxidase assembly intermediates or COA complexes.</text>
</comment>
<protein>
    <recommendedName>
        <fullName evidence="9">Cytochrome c oxidase assembly factor 3</fullName>
    </recommendedName>
</protein>
<dbReference type="PANTHER" id="PTHR15642">
    <property type="entry name" value="CYTOCHROME C OXIDASE ASSEMBLY FACTOR 3, MITOCHONDRIAL"/>
    <property type="match status" value="1"/>
</dbReference>
<keyword evidence="7 9" id="KW-0496">Mitochondrion</keyword>
<proteinExistence type="inferred from homology"/>
<sequence length="67" mass="7295">MGNRLYSFSPATERARAPYKMRNTIMGGVLLLFAGSVYTYSIMAMKQDDFSDVATPPPSTKASAGKQ</sequence>
<evidence type="ECO:0000256" key="1">
    <source>
        <dbReference type="ARBA" id="ARBA00003064"/>
    </source>
</evidence>
<dbReference type="GO" id="GO:0033617">
    <property type="term" value="P:mitochondrial respiratory chain complex IV assembly"/>
    <property type="evidence" value="ECO:0007669"/>
    <property type="project" value="UniProtKB-UniRule"/>
</dbReference>
<dbReference type="PANTHER" id="PTHR15642:SF3">
    <property type="entry name" value="CYTOCHROME C OXIDASE ASSEMBLY FACTOR 3 HOMOLOG, MITOCHONDRIAL"/>
    <property type="match status" value="1"/>
</dbReference>
<dbReference type="Pfam" id="PF09813">
    <property type="entry name" value="Coa3_cc"/>
    <property type="match status" value="1"/>
</dbReference>
<evidence type="ECO:0000256" key="4">
    <source>
        <dbReference type="ARBA" id="ARBA00011351"/>
    </source>
</evidence>
<gene>
    <name evidence="11" type="ORF">BJ684DRAFT_12907</name>
</gene>
<evidence type="ECO:0000259" key="10">
    <source>
        <dbReference type="Pfam" id="PF09813"/>
    </source>
</evidence>
<evidence type="ECO:0000256" key="5">
    <source>
        <dbReference type="ARBA" id="ARBA00022692"/>
    </source>
</evidence>
<comment type="similarity">
    <text evidence="3 9">Belongs to the COA3 family.</text>
</comment>
<evidence type="ECO:0000256" key="7">
    <source>
        <dbReference type="ARBA" id="ARBA00023128"/>
    </source>
</evidence>
<reference evidence="12" key="1">
    <citation type="journal article" date="2018" name="Nat. Microbiol.">
        <title>Leveraging single-cell genomics to expand the fungal tree of life.</title>
        <authorList>
            <person name="Ahrendt S.R."/>
            <person name="Quandt C.A."/>
            <person name="Ciobanu D."/>
            <person name="Clum A."/>
            <person name="Salamov A."/>
            <person name="Andreopoulos B."/>
            <person name="Cheng J.F."/>
            <person name="Woyke T."/>
            <person name="Pelin A."/>
            <person name="Henrissat B."/>
            <person name="Reynolds N.K."/>
            <person name="Benny G.L."/>
            <person name="Smith M.E."/>
            <person name="James T.Y."/>
            <person name="Grigoriev I.V."/>
        </authorList>
    </citation>
    <scope>NUCLEOTIDE SEQUENCE [LARGE SCALE GENOMIC DNA]</scope>
</reference>
<evidence type="ECO:0000256" key="6">
    <source>
        <dbReference type="ARBA" id="ARBA00022989"/>
    </source>
</evidence>
<evidence type="ECO:0000313" key="12">
    <source>
        <dbReference type="Proteomes" id="UP000267251"/>
    </source>
</evidence>
<evidence type="ECO:0000313" key="11">
    <source>
        <dbReference type="EMBL" id="RKP11448.1"/>
    </source>
</evidence>
<dbReference type="OrthoDB" id="10018333at2759"/>
<name>A0A4P9XYF0_9FUNG</name>
<organism evidence="11 12">
    <name type="scientific">Piptocephalis cylindrospora</name>
    <dbReference type="NCBI Taxonomy" id="1907219"/>
    <lineage>
        <taxon>Eukaryota</taxon>
        <taxon>Fungi</taxon>
        <taxon>Fungi incertae sedis</taxon>
        <taxon>Zoopagomycota</taxon>
        <taxon>Zoopagomycotina</taxon>
        <taxon>Zoopagomycetes</taxon>
        <taxon>Zoopagales</taxon>
        <taxon>Piptocephalidaceae</taxon>
        <taxon>Piptocephalis</taxon>
    </lineage>
</organism>
<evidence type="ECO:0000256" key="9">
    <source>
        <dbReference type="RuleBase" id="RU367056"/>
    </source>
</evidence>
<keyword evidence="12" id="KW-1185">Reference proteome</keyword>
<dbReference type="Proteomes" id="UP000267251">
    <property type="component" value="Unassembled WGS sequence"/>
</dbReference>